<reference evidence="1" key="1">
    <citation type="submission" date="2018-04" db="EMBL/GenBank/DDBJ databases">
        <title>Whole genome sequencing of Hypsizygus marmoreus.</title>
        <authorList>
            <person name="Choi I.-G."/>
            <person name="Min B."/>
            <person name="Kim J.-G."/>
            <person name="Kim S."/>
            <person name="Oh Y.-L."/>
            <person name="Kong W.-S."/>
            <person name="Park H."/>
            <person name="Jeong J."/>
            <person name="Song E.-S."/>
        </authorList>
    </citation>
    <scope>NUCLEOTIDE SEQUENCE [LARGE SCALE GENOMIC DNA]</scope>
    <source>
        <strain evidence="1">51987-8</strain>
    </source>
</reference>
<keyword evidence="2" id="KW-1185">Reference proteome</keyword>
<evidence type="ECO:0000313" key="1">
    <source>
        <dbReference type="EMBL" id="RDB23621.1"/>
    </source>
</evidence>
<evidence type="ECO:0000313" key="2">
    <source>
        <dbReference type="Proteomes" id="UP000076154"/>
    </source>
</evidence>
<comment type="caution">
    <text evidence="1">The sequence shown here is derived from an EMBL/GenBank/DDBJ whole genome shotgun (WGS) entry which is preliminary data.</text>
</comment>
<protein>
    <submittedName>
        <fullName evidence="1">Uncharacterized protein</fullName>
    </submittedName>
</protein>
<dbReference type="EMBL" id="LUEZ02000046">
    <property type="protein sequence ID" value="RDB23621.1"/>
    <property type="molecule type" value="Genomic_DNA"/>
</dbReference>
<dbReference type="InParanoid" id="A0A369JN02"/>
<organism evidence="1 2">
    <name type="scientific">Hypsizygus marmoreus</name>
    <name type="common">White beech mushroom</name>
    <name type="synonym">Agaricus marmoreus</name>
    <dbReference type="NCBI Taxonomy" id="39966"/>
    <lineage>
        <taxon>Eukaryota</taxon>
        <taxon>Fungi</taxon>
        <taxon>Dikarya</taxon>
        <taxon>Basidiomycota</taxon>
        <taxon>Agaricomycotina</taxon>
        <taxon>Agaricomycetes</taxon>
        <taxon>Agaricomycetidae</taxon>
        <taxon>Agaricales</taxon>
        <taxon>Tricholomatineae</taxon>
        <taxon>Lyophyllaceae</taxon>
        <taxon>Hypsizygus</taxon>
    </lineage>
</organism>
<dbReference type="OrthoDB" id="2832228at2759"/>
<dbReference type="Proteomes" id="UP000076154">
    <property type="component" value="Unassembled WGS sequence"/>
</dbReference>
<accession>A0A369JN02</accession>
<proteinExistence type="predicted"/>
<name>A0A369JN02_HYPMA</name>
<dbReference type="AlphaFoldDB" id="A0A369JN02"/>
<sequence>MNSSIKVEPGFKGMISGVTRSPSYQRAMISLKNAAGRVMASSILAGDGENIPMKQEVNGMQGWAFGPFNEMMTMHVAVEHSRSENGTFVPSKSIVPIPMRMETDMHNPKTYMVCTMLSQDAVDNDYNDSILSVFQYK</sequence>
<gene>
    <name evidence="1" type="ORF">Hypma_009501</name>
</gene>